<sequence>MGQTEMLNRLNELPRIKALLQEILEMVNQEEVDFGALAKKLSMDQVLTARLLRMANSAHFAGNKTISTVNDALIRVGIGAVKTLVVASVLSSVFSGVKTLDMEKYWEDTFEVSVIASQLAVASGLDKNEAFTIGVLHNMGELMIHTLVPEQAVLIQEKVKSGMNPWLAQREILETTSPALGGKLASSWKFPDSMTDAIEHYDNPVEATKSQKYAMLIHFARDINEAWDTFISEQQKALFLAEHPDSRVLNISAAFVAKIDQHRGEGMELAHQMAAA</sequence>
<evidence type="ECO:0000259" key="1">
    <source>
        <dbReference type="PROSITE" id="PS51833"/>
    </source>
</evidence>
<dbReference type="PANTHER" id="PTHR33525">
    <property type="match status" value="1"/>
</dbReference>
<dbReference type="Gene3D" id="1.10.3210.10">
    <property type="entry name" value="Hypothetical protein af1432"/>
    <property type="match status" value="1"/>
</dbReference>
<name>A0A3N9TKM2_9VIBR</name>
<accession>A0A3N9TKM2</accession>
<dbReference type="AlphaFoldDB" id="A0A3N9TKM2"/>
<dbReference type="InterPro" id="IPR013976">
    <property type="entry name" value="HDOD"/>
</dbReference>
<dbReference type="OrthoDB" id="9770715at2"/>
<dbReference type="PROSITE" id="PS51833">
    <property type="entry name" value="HDOD"/>
    <property type="match status" value="1"/>
</dbReference>
<dbReference type="PANTHER" id="PTHR33525:SF6">
    <property type="entry name" value="HDOD DOMAIN-CONTAINING PROTEIN"/>
    <property type="match status" value="1"/>
</dbReference>
<dbReference type="RefSeq" id="WP_124935587.1">
    <property type="nucleotide sequence ID" value="NZ_RJVQ01000001.1"/>
</dbReference>
<comment type="caution">
    <text evidence="2">The sequence shown here is derived from an EMBL/GenBank/DDBJ whole genome shotgun (WGS) entry which is preliminary data.</text>
</comment>
<dbReference type="Proteomes" id="UP000281112">
    <property type="component" value="Unassembled WGS sequence"/>
</dbReference>
<evidence type="ECO:0000313" key="2">
    <source>
        <dbReference type="EMBL" id="RQW64938.1"/>
    </source>
</evidence>
<proteinExistence type="predicted"/>
<keyword evidence="3" id="KW-1185">Reference proteome</keyword>
<protein>
    <submittedName>
        <fullName evidence="2">HDOD domain-containing protein</fullName>
    </submittedName>
</protein>
<gene>
    <name evidence="2" type="ORF">EES38_02565</name>
</gene>
<dbReference type="InterPro" id="IPR052340">
    <property type="entry name" value="RNase_Y/CdgJ"/>
</dbReference>
<reference evidence="2 3" key="1">
    <citation type="submission" date="2018-11" db="EMBL/GenBank/DDBJ databases">
        <title>Vibrio LJC006 sp. nov., isolated from seawater during the bloom of the enteromorpha.</title>
        <authorList>
            <person name="Liang J."/>
        </authorList>
    </citation>
    <scope>NUCLEOTIDE SEQUENCE [LARGE SCALE GENOMIC DNA]</scope>
    <source>
        <strain evidence="2 3">LJC006</strain>
    </source>
</reference>
<dbReference type="Pfam" id="PF08668">
    <property type="entry name" value="HDOD"/>
    <property type="match status" value="1"/>
</dbReference>
<organism evidence="2 3">
    <name type="scientific">Vibrio viridaestus</name>
    <dbReference type="NCBI Taxonomy" id="2487322"/>
    <lineage>
        <taxon>Bacteria</taxon>
        <taxon>Pseudomonadati</taxon>
        <taxon>Pseudomonadota</taxon>
        <taxon>Gammaproteobacteria</taxon>
        <taxon>Vibrionales</taxon>
        <taxon>Vibrionaceae</taxon>
        <taxon>Vibrio</taxon>
    </lineage>
</organism>
<feature type="domain" description="HDOD" evidence="1">
    <location>
        <begin position="13"/>
        <end position="204"/>
    </location>
</feature>
<dbReference type="SUPFAM" id="SSF109604">
    <property type="entry name" value="HD-domain/PDEase-like"/>
    <property type="match status" value="1"/>
</dbReference>
<evidence type="ECO:0000313" key="3">
    <source>
        <dbReference type="Proteomes" id="UP000281112"/>
    </source>
</evidence>
<dbReference type="EMBL" id="RJVQ01000001">
    <property type="protein sequence ID" value="RQW64938.1"/>
    <property type="molecule type" value="Genomic_DNA"/>
</dbReference>